<dbReference type="GeneID" id="73321428"/>
<reference evidence="1 2" key="1">
    <citation type="submission" date="2022-03" db="EMBL/GenBank/DDBJ databases">
        <title>Genome data of Colletotrichum spp.</title>
        <authorList>
            <person name="Utami Y.D."/>
            <person name="Hiruma K."/>
        </authorList>
    </citation>
    <scope>NUCLEOTIDE SEQUENCE [LARGE SCALE GENOMIC DNA]</scope>
    <source>
        <strain evidence="1 2">MAFF 239500</strain>
    </source>
</reference>
<sequence>MSSPLPLPHVSSTELFIAEVREDLINDIASISTPSSKSDLLTSIRSLAFQFLKDAAHRPPHEHEHSRQGLEVLWHMFTDLAKALDQDDGFQDKLISLLLWTREYDRLYKRIHGIEGVENGWESYGLGDVLKASWEQVVATGTPEEQRNLASFSSKALSVGICRDSVGQTALWLLREALETSDEERSFSLLPAAIVWIENAYHSLLAFSAIEKSYKDDPQAVAGLSSPGALAQAAGVDDHGFTMKR</sequence>
<dbReference type="PANTHER" id="PTHR38797">
    <property type="entry name" value="NUCLEAR PORE COMPLEX PROTEIN NUP85-RELATED"/>
    <property type="match status" value="1"/>
</dbReference>
<evidence type="ECO:0000313" key="1">
    <source>
        <dbReference type="EMBL" id="GKT40445.1"/>
    </source>
</evidence>
<dbReference type="InterPro" id="IPR053204">
    <property type="entry name" value="Oxopyrrolidines_Biosynth-assoc"/>
</dbReference>
<dbReference type="Proteomes" id="UP001055115">
    <property type="component" value="Unassembled WGS sequence"/>
</dbReference>
<dbReference type="RefSeq" id="XP_049122795.1">
    <property type="nucleotide sequence ID" value="XM_049266838.1"/>
</dbReference>
<evidence type="ECO:0000313" key="2">
    <source>
        <dbReference type="Proteomes" id="UP001055115"/>
    </source>
</evidence>
<proteinExistence type="predicted"/>
<organism evidence="1 2">
    <name type="scientific">Colletotrichum spaethianum</name>
    <dbReference type="NCBI Taxonomy" id="700344"/>
    <lineage>
        <taxon>Eukaryota</taxon>
        <taxon>Fungi</taxon>
        <taxon>Dikarya</taxon>
        <taxon>Ascomycota</taxon>
        <taxon>Pezizomycotina</taxon>
        <taxon>Sordariomycetes</taxon>
        <taxon>Hypocreomycetidae</taxon>
        <taxon>Glomerellales</taxon>
        <taxon>Glomerellaceae</taxon>
        <taxon>Colletotrichum</taxon>
        <taxon>Colletotrichum spaethianum species complex</taxon>
    </lineage>
</organism>
<dbReference type="AlphaFoldDB" id="A0AA37NVN8"/>
<dbReference type="Pfam" id="PF12311">
    <property type="entry name" value="DUF3632"/>
    <property type="match status" value="1"/>
</dbReference>
<comment type="caution">
    <text evidence="1">The sequence shown here is derived from an EMBL/GenBank/DDBJ whole genome shotgun (WGS) entry which is preliminary data.</text>
</comment>
<dbReference type="PANTHER" id="PTHR38797:SF4">
    <property type="entry name" value="NUCLEAR PORE COMPLEX PROTEIN NUP85"/>
    <property type="match status" value="1"/>
</dbReference>
<dbReference type="EMBL" id="BQXU01000001">
    <property type="protein sequence ID" value="GKT40445.1"/>
    <property type="molecule type" value="Genomic_DNA"/>
</dbReference>
<accession>A0AA37NVN8</accession>
<dbReference type="InterPro" id="IPR022085">
    <property type="entry name" value="OpdG"/>
</dbReference>
<name>A0AA37NVN8_9PEZI</name>
<protein>
    <submittedName>
        <fullName evidence="1">Uncharacterized protein</fullName>
    </submittedName>
</protein>
<gene>
    <name evidence="1" type="ORF">ColSpa_00626</name>
</gene>
<keyword evidence="2" id="KW-1185">Reference proteome</keyword>